<organism evidence="10 11">
    <name type="scientific">Prauserella oleivorans</name>
    <dbReference type="NCBI Taxonomy" id="1478153"/>
    <lineage>
        <taxon>Bacteria</taxon>
        <taxon>Bacillati</taxon>
        <taxon>Actinomycetota</taxon>
        <taxon>Actinomycetes</taxon>
        <taxon>Pseudonocardiales</taxon>
        <taxon>Pseudonocardiaceae</taxon>
        <taxon>Prauserella</taxon>
    </lineage>
</organism>
<proteinExistence type="predicted"/>
<dbReference type="SUPFAM" id="SSF63380">
    <property type="entry name" value="Riboflavin synthase domain-like"/>
    <property type="match status" value="1"/>
</dbReference>
<evidence type="ECO:0000313" key="10">
    <source>
        <dbReference type="EMBL" id="MFD2800830.1"/>
    </source>
</evidence>
<feature type="domain" description="2Fe-2S ferredoxin-type" evidence="8">
    <location>
        <begin position="269"/>
        <end position="352"/>
    </location>
</feature>
<dbReference type="EMBL" id="JBHUOF010000021">
    <property type="protein sequence ID" value="MFD2800830.1"/>
    <property type="molecule type" value="Genomic_DNA"/>
</dbReference>
<evidence type="ECO:0000313" key="11">
    <source>
        <dbReference type="Proteomes" id="UP001597478"/>
    </source>
</evidence>
<comment type="cofactor">
    <cofactor evidence="1">
        <name>FAD</name>
        <dbReference type="ChEBI" id="CHEBI:57692"/>
    </cofactor>
</comment>
<dbReference type="InterPro" id="IPR008333">
    <property type="entry name" value="Cbr1-like_FAD-bd_dom"/>
</dbReference>
<dbReference type="PRINTS" id="PR00409">
    <property type="entry name" value="PHDIOXRDTASE"/>
</dbReference>
<dbReference type="InterPro" id="IPR006058">
    <property type="entry name" value="2Fe2S_fd_BS"/>
</dbReference>
<dbReference type="SUPFAM" id="SSF52343">
    <property type="entry name" value="Ferredoxin reductase-like, C-terminal NADP-linked domain"/>
    <property type="match status" value="1"/>
</dbReference>
<dbReference type="Gene3D" id="2.40.30.10">
    <property type="entry name" value="Translation factors"/>
    <property type="match status" value="1"/>
</dbReference>
<dbReference type="InterPro" id="IPR036010">
    <property type="entry name" value="2Fe-2S_ferredoxin-like_sf"/>
</dbReference>
<gene>
    <name evidence="10" type="ORF">ACFS2C_15670</name>
</gene>
<evidence type="ECO:0000256" key="5">
    <source>
        <dbReference type="ARBA" id="ARBA00023002"/>
    </source>
</evidence>
<dbReference type="PROSITE" id="PS51085">
    <property type="entry name" value="2FE2S_FER_2"/>
    <property type="match status" value="1"/>
</dbReference>
<comment type="caution">
    <text evidence="10">The sequence shown here is derived from an EMBL/GenBank/DDBJ whole genome shotgun (WGS) entry which is preliminary data.</text>
</comment>
<keyword evidence="7" id="KW-0411">Iron-sulfur</keyword>
<keyword evidence="4" id="KW-0479">Metal-binding</keyword>
<dbReference type="InterPro" id="IPR039261">
    <property type="entry name" value="FNR_nucleotide-bd"/>
</dbReference>
<evidence type="ECO:0000256" key="2">
    <source>
        <dbReference type="ARBA" id="ARBA00022630"/>
    </source>
</evidence>
<evidence type="ECO:0000259" key="9">
    <source>
        <dbReference type="PROSITE" id="PS51384"/>
    </source>
</evidence>
<keyword evidence="2" id="KW-0285">Flavoprotein</keyword>
<dbReference type="Proteomes" id="UP001597478">
    <property type="component" value="Unassembled WGS sequence"/>
</dbReference>
<dbReference type="InterPro" id="IPR017927">
    <property type="entry name" value="FAD-bd_FR_type"/>
</dbReference>
<dbReference type="CDD" id="cd00207">
    <property type="entry name" value="fer2"/>
    <property type="match status" value="1"/>
</dbReference>
<protein>
    <submittedName>
        <fullName evidence="10">PDR/VanB family oxidoreductase</fullName>
    </submittedName>
</protein>
<keyword evidence="6" id="KW-0408">Iron</keyword>
<evidence type="ECO:0000256" key="3">
    <source>
        <dbReference type="ARBA" id="ARBA00022714"/>
    </source>
</evidence>
<evidence type="ECO:0000256" key="4">
    <source>
        <dbReference type="ARBA" id="ARBA00022723"/>
    </source>
</evidence>
<dbReference type="InterPro" id="IPR050415">
    <property type="entry name" value="MRET"/>
</dbReference>
<keyword evidence="11" id="KW-1185">Reference proteome</keyword>
<dbReference type="RefSeq" id="WP_377390635.1">
    <property type="nucleotide sequence ID" value="NZ_JBHSAN010000024.1"/>
</dbReference>
<dbReference type="PROSITE" id="PS00197">
    <property type="entry name" value="2FE2S_FER_1"/>
    <property type="match status" value="1"/>
</dbReference>
<dbReference type="InterPro" id="IPR001041">
    <property type="entry name" value="2Fe-2S_ferredoxin-type"/>
</dbReference>
<dbReference type="Gene3D" id="3.10.20.30">
    <property type="match status" value="1"/>
</dbReference>
<dbReference type="PROSITE" id="PS51384">
    <property type="entry name" value="FAD_FR"/>
    <property type="match status" value="1"/>
</dbReference>
<evidence type="ECO:0000256" key="6">
    <source>
        <dbReference type="ARBA" id="ARBA00023004"/>
    </source>
</evidence>
<dbReference type="Gene3D" id="3.40.50.80">
    <property type="entry name" value="Nucleotide-binding domain of ferredoxin-NADP reductase (FNR) module"/>
    <property type="match status" value="1"/>
</dbReference>
<evidence type="ECO:0000256" key="1">
    <source>
        <dbReference type="ARBA" id="ARBA00001974"/>
    </source>
</evidence>
<sequence length="352" mass="37789">MTTTTGFRPGVVLKGLGAVSALYRQAVARAPRPLTSRPGPVRHTGFDLDVVVRQRWREADGVVGLRLAPADGVPLPTWVPGAHIDLTLPSGRCRQYSLCGEPADRSAYRIAVRRIPGGTGSGEIHDRLARGTPLRIRGPRNAFRLVDAPSYLFVAGGIGSTPILPMVRACARLGLPWRLVYLGRSRATLPFLDELAGYGGRVDVRTDDEHGPPDIADLLPSAGPGAAVYVCGPPPLMAAAYRLLQRLDPTASLHTERFSPPPVLGGRPFDVELRRTGTTVRVAADETALAAVRRALPGVAYSCRQGFCGTCRVRVLAGEVEHRDTRLPAADRETAMLLCVSRAARGRLVLDL</sequence>
<accession>A0ABW5WEN2</accession>
<reference evidence="11" key="1">
    <citation type="journal article" date="2019" name="Int. J. Syst. Evol. Microbiol.">
        <title>The Global Catalogue of Microorganisms (GCM) 10K type strain sequencing project: providing services to taxonomists for standard genome sequencing and annotation.</title>
        <authorList>
            <consortium name="The Broad Institute Genomics Platform"/>
            <consortium name="The Broad Institute Genome Sequencing Center for Infectious Disease"/>
            <person name="Wu L."/>
            <person name="Ma J."/>
        </authorList>
    </citation>
    <scope>NUCLEOTIDE SEQUENCE [LARGE SCALE GENOMIC DNA]</scope>
    <source>
        <strain evidence="11">IBRC-M 10906</strain>
    </source>
</reference>
<feature type="domain" description="FAD-binding FR-type" evidence="9">
    <location>
        <begin position="43"/>
        <end position="146"/>
    </location>
</feature>
<dbReference type="InterPro" id="IPR012675">
    <property type="entry name" value="Beta-grasp_dom_sf"/>
</dbReference>
<dbReference type="Pfam" id="PF00111">
    <property type="entry name" value="Fer2"/>
    <property type="match status" value="1"/>
</dbReference>
<evidence type="ECO:0000256" key="7">
    <source>
        <dbReference type="ARBA" id="ARBA00023014"/>
    </source>
</evidence>
<evidence type="ECO:0000259" key="8">
    <source>
        <dbReference type="PROSITE" id="PS51085"/>
    </source>
</evidence>
<dbReference type="PANTHER" id="PTHR47354:SF1">
    <property type="entry name" value="CARNITINE MONOOXYGENASE REDUCTASE SUBUNIT"/>
    <property type="match status" value="1"/>
</dbReference>
<dbReference type="Pfam" id="PF00970">
    <property type="entry name" value="FAD_binding_6"/>
    <property type="match status" value="1"/>
</dbReference>
<dbReference type="CDD" id="cd06185">
    <property type="entry name" value="PDR_like"/>
    <property type="match status" value="1"/>
</dbReference>
<dbReference type="SUPFAM" id="SSF54292">
    <property type="entry name" value="2Fe-2S ferredoxin-like"/>
    <property type="match status" value="1"/>
</dbReference>
<dbReference type="InterPro" id="IPR017938">
    <property type="entry name" value="Riboflavin_synthase-like_b-brl"/>
</dbReference>
<keyword evidence="5" id="KW-0560">Oxidoreductase</keyword>
<name>A0ABW5WEN2_9PSEU</name>
<keyword evidence="3" id="KW-0001">2Fe-2S</keyword>
<dbReference type="PANTHER" id="PTHR47354">
    <property type="entry name" value="NADH OXIDOREDUCTASE HCR"/>
    <property type="match status" value="1"/>
</dbReference>